<proteinExistence type="predicted"/>
<evidence type="ECO:0000313" key="3">
    <source>
        <dbReference type="EMBL" id="MDC0674174.1"/>
    </source>
</evidence>
<organism evidence="3 4">
    <name type="scientific">Nannocystis radixulma</name>
    <dbReference type="NCBI Taxonomy" id="2995305"/>
    <lineage>
        <taxon>Bacteria</taxon>
        <taxon>Pseudomonadati</taxon>
        <taxon>Myxococcota</taxon>
        <taxon>Polyangia</taxon>
        <taxon>Nannocystales</taxon>
        <taxon>Nannocystaceae</taxon>
        <taxon>Nannocystis</taxon>
    </lineage>
</organism>
<dbReference type="PANTHER" id="PTHR33840:SF1">
    <property type="entry name" value="TLE1 PHOSPHOLIPASE DOMAIN-CONTAINING PROTEIN"/>
    <property type="match status" value="1"/>
</dbReference>
<reference evidence="3 4" key="1">
    <citation type="submission" date="2022-11" db="EMBL/GenBank/DDBJ databases">
        <title>Minimal conservation of predation-associated metabolite biosynthetic gene clusters underscores biosynthetic potential of Myxococcota including descriptions for ten novel species: Archangium lansinium sp. nov., Myxococcus landrumus sp. nov., Nannocystis bai.</title>
        <authorList>
            <person name="Ahearne A."/>
            <person name="Stevens C."/>
            <person name="Dowd S."/>
        </authorList>
    </citation>
    <scope>NUCLEOTIDE SEQUENCE [LARGE SCALE GENOMIC DNA]</scope>
    <source>
        <strain evidence="3 4">NCELM</strain>
    </source>
</reference>
<feature type="domain" description="T6SS Phospholipase effector Tle1-like catalytic" evidence="2">
    <location>
        <begin position="192"/>
        <end position="292"/>
    </location>
</feature>
<dbReference type="Pfam" id="PF09994">
    <property type="entry name" value="T6SS_Tle1-like_cat"/>
    <property type="match status" value="2"/>
</dbReference>
<name>A0ABT5BKW1_9BACT</name>
<dbReference type="EMBL" id="JAQNDN010000024">
    <property type="protein sequence ID" value="MDC0674174.1"/>
    <property type="molecule type" value="Genomic_DNA"/>
</dbReference>
<accession>A0ABT5BKW1</accession>
<evidence type="ECO:0000259" key="2">
    <source>
        <dbReference type="Pfam" id="PF09994"/>
    </source>
</evidence>
<dbReference type="RefSeq" id="WP_272008194.1">
    <property type="nucleotide sequence ID" value="NZ_JAQNDN010000024.1"/>
</dbReference>
<keyword evidence="4" id="KW-1185">Reference proteome</keyword>
<feature type="region of interest" description="Disordered" evidence="1">
    <location>
        <begin position="1"/>
        <end position="29"/>
    </location>
</feature>
<gene>
    <name evidence="3" type="ORF">POL58_40885</name>
</gene>
<sequence length="409" mass="44854">MSRAVANGVRGEAQAFPAQPPGATCPCQNPHRKLHAGVFFDGTNNNRDRDKPKGKHTNVVRLWTVWREGSSADALLKKMYVDGVGSMDVGARVRQAGRETARGTVWWNPMSAVASGVVSGGRLIGDLGHDVGGLMGGLGGKERLNRAFFWLKDRCGEVPGPGMKTVDVYGFSRGAALARTFVNLVNMAMRQQIPTISVRFVGVYDTVGSFGMAGDDSDPGQNMYIDATDARGISHFVARHEVRQNFPLTVVTAVDVEYPGVHSDVGGGYEGSPGSEPDEDGKFNHLAFVTFKDMHRDSVRCGVVMDPWEPQITGGVDVEDLRRRSNIYAGGGQNLTAPGSPWLREQGEFFERYIHESAVRRSNWWHLAAPLGSAYVLLNPHKPDSTGARRKFTPRRFRLKGQPPDFDWE</sequence>
<dbReference type="Proteomes" id="UP001217838">
    <property type="component" value="Unassembled WGS sequence"/>
</dbReference>
<evidence type="ECO:0000313" key="4">
    <source>
        <dbReference type="Proteomes" id="UP001217838"/>
    </source>
</evidence>
<evidence type="ECO:0000256" key="1">
    <source>
        <dbReference type="SAM" id="MobiDB-lite"/>
    </source>
</evidence>
<comment type="caution">
    <text evidence="3">The sequence shown here is derived from an EMBL/GenBank/DDBJ whole genome shotgun (WGS) entry which is preliminary data.</text>
</comment>
<dbReference type="InterPro" id="IPR018712">
    <property type="entry name" value="Tle1-like_cat"/>
</dbReference>
<dbReference type="PANTHER" id="PTHR33840">
    <property type="match status" value="1"/>
</dbReference>
<feature type="domain" description="T6SS Phospholipase effector Tle1-like catalytic" evidence="2">
    <location>
        <begin position="38"/>
        <end position="186"/>
    </location>
</feature>
<protein>
    <submittedName>
        <fullName evidence="3">DUF2235 domain-containing protein</fullName>
    </submittedName>
</protein>